<dbReference type="Proteomes" id="UP000236546">
    <property type="component" value="Unassembled WGS sequence"/>
</dbReference>
<accession>A0A2K0TDR7</accession>
<evidence type="ECO:0000313" key="1">
    <source>
        <dbReference type="EMBL" id="PNP43663.1"/>
    </source>
</evidence>
<evidence type="ECO:0000313" key="2">
    <source>
        <dbReference type="Proteomes" id="UP000236546"/>
    </source>
</evidence>
<reference evidence="1 2" key="1">
    <citation type="submission" date="2017-02" db="EMBL/GenBank/DDBJ databases">
        <title>Genomes of Trichoderma spp. with biocontrol activity.</title>
        <authorList>
            <person name="Gardiner D."/>
            <person name="Kazan K."/>
            <person name="Vos C."/>
            <person name="Harvey P."/>
        </authorList>
    </citation>
    <scope>NUCLEOTIDE SEQUENCE [LARGE SCALE GENOMIC DNA]</scope>
    <source>
        <strain evidence="1 2">A5MH</strain>
    </source>
</reference>
<comment type="caution">
    <text evidence="1">The sequence shown here is derived from an EMBL/GenBank/DDBJ whole genome shotgun (WGS) entry which is preliminary data.</text>
</comment>
<protein>
    <submittedName>
        <fullName evidence="1">Uncharacterized protein</fullName>
    </submittedName>
</protein>
<dbReference type="AlphaFoldDB" id="A0A2K0TDR7"/>
<dbReference type="EMBL" id="MTYH01000037">
    <property type="protein sequence ID" value="PNP43663.1"/>
    <property type="molecule type" value="Genomic_DNA"/>
</dbReference>
<gene>
    <name evidence="1" type="ORF">TGAMA5MH_04635</name>
</gene>
<organism evidence="1 2">
    <name type="scientific">Trichoderma gamsii</name>
    <dbReference type="NCBI Taxonomy" id="398673"/>
    <lineage>
        <taxon>Eukaryota</taxon>
        <taxon>Fungi</taxon>
        <taxon>Dikarya</taxon>
        <taxon>Ascomycota</taxon>
        <taxon>Pezizomycotina</taxon>
        <taxon>Sordariomycetes</taxon>
        <taxon>Hypocreomycetidae</taxon>
        <taxon>Hypocreales</taxon>
        <taxon>Hypocreaceae</taxon>
        <taxon>Trichoderma</taxon>
    </lineage>
</organism>
<name>A0A2K0TDR7_9HYPO</name>
<proteinExistence type="predicted"/>
<sequence>MRAHTVQDGSIGRIFLADIWLFTDHNSTKALGKDALCKLVQCASQRRQNAAIKGLVKDVDLKTYIASIQYLGREDASEIVLPPPMMPVPTMKLIYHATTA</sequence>